<accession>A0A2S4HF43</accession>
<protein>
    <submittedName>
        <fullName evidence="1">Uncharacterized protein</fullName>
    </submittedName>
</protein>
<sequence length="59" mass="6557">MGKEPSDIQIHLTKISIDVAGSEHEYICVADTRIRDGARLICTIKVQNGEHKSFGMITE</sequence>
<organism evidence="1 2">
    <name type="scientific">Zhongshania marina</name>
    <dbReference type="NCBI Taxonomy" id="2304603"/>
    <lineage>
        <taxon>Bacteria</taxon>
        <taxon>Pseudomonadati</taxon>
        <taxon>Pseudomonadota</taxon>
        <taxon>Gammaproteobacteria</taxon>
        <taxon>Cellvibrionales</taxon>
        <taxon>Spongiibacteraceae</taxon>
        <taxon>Zhongshania</taxon>
    </lineage>
</organism>
<proteinExistence type="predicted"/>
<dbReference type="AlphaFoldDB" id="A0A2S4HF43"/>
<name>A0A2S4HF43_9GAMM</name>
<evidence type="ECO:0000313" key="1">
    <source>
        <dbReference type="EMBL" id="POP52606.1"/>
    </source>
</evidence>
<dbReference type="Proteomes" id="UP000237222">
    <property type="component" value="Unassembled WGS sequence"/>
</dbReference>
<gene>
    <name evidence="1" type="ORF">C0068_11045</name>
</gene>
<reference evidence="1" key="1">
    <citation type="submission" date="2018-01" db="EMBL/GenBank/DDBJ databases">
        <authorList>
            <person name="Yu X.-D."/>
        </authorList>
    </citation>
    <scope>NUCLEOTIDE SEQUENCE</scope>
    <source>
        <strain evidence="1">ZX-21</strain>
    </source>
</reference>
<evidence type="ECO:0000313" key="2">
    <source>
        <dbReference type="Proteomes" id="UP000237222"/>
    </source>
</evidence>
<dbReference type="EMBL" id="PQGG01000027">
    <property type="protein sequence ID" value="POP52606.1"/>
    <property type="molecule type" value="Genomic_DNA"/>
</dbReference>
<comment type="caution">
    <text evidence="1">The sequence shown here is derived from an EMBL/GenBank/DDBJ whole genome shotgun (WGS) entry which is preliminary data.</text>
</comment>